<dbReference type="GO" id="GO:0051301">
    <property type="term" value="P:cell division"/>
    <property type="evidence" value="ECO:0007669"/>
    <property type="project" value="UniProtKB-KW"/>
</dbReference>
<comment type="function">
    <text evidence="2">Participates in chromosomal partition during cell division. May act via the formation of a condensin-like complex containing Smc and ScpB that pull DNA away from mid-cell into both cell halves.</text>
</comment>
<evidence type="ECO:0000256" key="3">
    <source>
        <dbReference type="SAM" id="MobiDB-lite"/>
    </source>
</evidence>
<dbReference type="GO" id="GO:0005737">
    <property type="term" value="C:cytoplasm"/>
    <property type="evidence" value="ECO:0007669"/>
    <property type="project" value="UniProtKB-SubCell"/>
</dbReference>
<dbReference type="InterPro" id="IPR003768">
    <property type="entry name" value="ScpA"/>
</dbReference>
<keyword evidence="6" id="KW-1185">Reference proteome</keyword>
<keyword evidence="2" id="KW-0132">Cell division</keyword>
<feature type="region of interest" description="Disordered" evidence="3">
    <location>
        <begin position="337"/>
        <end position="438"/>
    </location>
</feature>
<evidence type="ECO:0000256" key="2">
    <source>
        <dbReference type="HAMAP-Rule" id="MF_01805"/>
    </source>
</evidence>
<protein>
    <recommendedName>
        <fullName evidence="1 2">Segregation and condensation protein A</fullName>
    </recommendedName>
</protein>
<evidence type="ECO:0000313" key="4">
    <source>
        <dbReference type="EMBL" id="MBB5209921.1"/>
    </source>
</evidence>
<feature type="region of interest" description="Disordered" evidence="3">
    <location>
        <begin position="1"/>
        <end position="80"/>
    </location>
</feature>
<keyword evidence="2" id="KW-0963">Cytoplasm</keyword>
<evidence type="ECO:0000313" key="7">
    <source>
        <dbReference type="Proteomes" id="UP000563601"/>
    </source>
</evidence>
<dbReference type="Proteomes" id="UP000464675">
    <property type="component" value="Chromosome"/>
</dbReference>
<reference evidence="5 6" key="1">
    <citation type="submission" date="2020-01" db="EMBL/GenBank/DDBJ databases">
        <title>The possibility of degradation of plastic by Microbulbifer hydrolyticus IRE-31.</title>
        <authorList>
            <person name="Liu L."/>
        </authorList>
    </citation>
    <scope>NUCLEOTIDE SEQUENCE [LARGE SCALE GENOMIC DNA]</scope>
    <source>
        <strain evidence="5 6">IRE-31</strain>
    </source>
</reference>
<dbReference type="Proteomes" id="UP000563601">
    <property type="component" value="Unassembled WGS sequence"/>
</dbReference>
<dbReference type="GO" id="GO:0006260">
    <property type="term" value="P:DNA replication"/>
    <property type="evidence" value="ECO:0007669"/>
    <property type="project" value="UniProtKB-UniRule"/>
</dbReference>
<dbReference type="EMBL" id="CP047491">
    <property type="protein sequence ID" value="QHQ39542.1"/>
    <property type="molecule type" value="Genomic_DNA"/>
</dbReference>
<keyword evidence="2" id="KW-0131">Cell cycle</keyword>
<dbReference type="Pfam" id="PF02616">
    <property type="entry name" value="SMC_ScpA"/>
    <property type="match status" value="1"/>
</dbReference>
<feature type="compositionally biased region" description="Low complexity" evidence="3">
    <location>
        <begin position="32"/>
        <end position="58"/>
    </location>
</feature>
<evidence type="ECO:0000313" key="5">
    <source>
        <dbReference type="EMBL" id="QHQ39542.1"/>
    </source>
</evidence>
<comment type="similarity">
    <text evidence="2">Belongs to the ScpA family.</text>
</comment>
<proteinExistence type="inferred from homology"/>
<comment type="subunit">
    <text evidence="2">Component of a cohesin-like complex composed of ScpA, ScpB and the Smc homodimer, in which ScpA and ScpB bind to the head domain of Smc. The presence of the three proteins is required for the association of the complex with DNA.</text>
</comment>
<dbReference type="OrthoDB" id="9811016at2"/>
<dbReference type="PANTHER" id="PTHR33969:SF2">
    <property type="entry name" value="SEGREGATION AND CONDENSATION PROTEIN A"/>
    <property type="match status" value="1"/>
</dbReference>
<feature type="compositionally biased region" description="Basic and acidic residues" evidence="3">
    <location>
        <begin position="22"/>
        <end position="31"/>
    </location>
</feature>
<evidence type="ECO:0000313" key="6">
    <source>
        <dbReference type="Proteomes" id="UP000464675"/>
    </source>
</evidence>
<dbReference type="HAMAP" id="MF_01805">
    <property type="entry name" value="ScpA"/>
    <property type="match status" value="1"/>
</dbReference>
<sequence>MSSEELEEAIAVAPGETGGDDDAVRDKHSDPVEAAAAAVEEATADTSAGGAGDVSADAGSDKSAEPADQSRTGGPRQGEMPFAMVEGKAFTDLPSDLYIPPDALEVILEAFEGPLDLLLYLIRRQNLDILEINVADITRQYMTYVDMMTAIRFELAAEYLVMAAMLAEIKSRMLLPRPPEAEEEEGEDPRAALIRRLQEYERFKTAAEDVDELPRMGRDIHQASAAGPDRKLTRPEPEVNLKEVLVALADVLRRADMFESHQVEKEKLSTRERMTQVLDKIRHRQFVPFVSLFRAEEGRLGVVVTFLAVMELVKESLVELVQNEAFGAIHVRARGEVEQVSDEPDGQPEAFADNQEDAESGEIDVFDEGEPETAVSTVDSESEVAPDATNEVNGMPEAGESSSGEQSDDRSGEEPGALEASDSEQEPEAETAPSLFSR</sequence>
<dbReference type="InterPro" id="IPR023093">
    <property type="entry name" value="ScpA-like_C"/>
</dbReference>
<name>A0A6P1TFI4_9GAMM</name>
<dbReference type="EMBL" id="JACHHR010000001">
    <property type="protein sequence ID" value="MBB5209921.1"/>
    <property type="molecule type" value="Genomic_DNA"/>
</dbReference>
<dbReference type="GO" id="GO:0007059">
    <property type="term" value="P:chromosome segregation"/>
    <property type="evidence" value="ECO:0007669"/>
    <property type="project" value="UniProtKB-UniRule"/>
</dbReference>
<evidence type="ECO:0000256" key="1">
    <source>
        <dbReference type="ARBA" id="ARBA00044777"/>
    </source>
</evidence>
<gene>
    <name evidence="2" type="primary">scpA</name>
    <name evidence="5" type="ORF">GTQ55_11485</name>
    <name evidence="4" type="ORF">HNQ53_000109</name>
</gene>
<organism evidence="4 7">
    <name type="scientific">Microbulbifer hydrolyticus</name>
    <dbReference type="NCBI Taxonomy" id="48074"/>
    <lineage>
        <taxon>Bacteria</taxon>
        <taxon>Pseudomonadati</taxon>
        <taxon>Pseudomonadota</taxon>
        <taxon>Gammaproteobacteria</taxon>
        <taxon>Cellvibrionales</taxon>
        <taxon>Microbulbiferaceae</taxon>
        <taxon>Microbulbifer</taxon>
    </lineage>
</organism>
<comment type="subcellular location">
    <subcellularLocation>
        <location evidence="2">Cytoplasm</location>
    </subcellularLocation>
    <text evidence="2">Associated with two foci at the outer edges of the nucleoid region in young cells, and at four foci within both cell halves in older cells.</text>
</comment>
<dbReference type="Gene3D" id="1.10.10.580">
    <property type="entry name" value="Structural maintenance of chromosome 1. Chain E"/>
    <property type="match status" value="1"/>
</dbReference>
<accession>A0A6P1TFI4</accession>
<dbReference type="Gene3D" id="6.10.250.2410">
    <property type="match status" value="1"/>
</dbReference>
<reference evidence="4 7" key="2">
    <citation type="submission" date="2020-08" db="EMBL/GenBank/DDBJ databases">
        <title>Genomic Encyclopedia of Type Strains, Phase IV (KMG-IV): sequencing the most valuable type-strain genomes for metagenomic binning, comparative biology and taxonomic classification.</title>
        <authorList>
            <person name="Goeker M."/>
        </authorList>
    </citation>
    <scope>NUCLEOTIDE SEQUENCE [LARGE SCALE GENOMIC DNA]</scope>
    <source>
        <strain evidence="4 7">DSM 11525</strain>
    </source>
</reference>
<dbReference type="PANTHER" id="PTHR33969">
    <property type="entry name" value="SEGREGATION AND CONDENSATION PROTEIN A"/>
    <property type="match status" value="1"/>
</dbReference>
<keyword evidence="2" id="KW-0159">Chromosome partition</keyword>
<dbReference type="AlphaFoldDB" id="A0A6P1TFI4"/>
<feature type="compositionally biased region" description="Acidic residues" evidence="3">
    <location>
        <begin position="354"/>
        <end position="371"/>
    </location>
</feature>